<accession>A0A370ICE1</accession>
<dbReference type="STRING" id="1210086.GCA_001613105_01379"/>
<proteinExistence type="predicted"/>
<dbReference type="EMBL" id="QQBC01000002">
    <property type="protein sequence ID" value="RDI68402.1"/>
    <property type="molecule type" value="Genomic_DNA"/>
</dbReference>
<dbReference type="Gene3D" id="2.30.110.10">
    <property type="entry name" value="Electron Transport, Fmn-binding Protein, Chain A"/>
    <property type="match status" value="1"/>
</dbReference>
<dbReference type="PANTHER" id="PTHR35802:SF1">
    <property type="entry name" value="PROTEASE SYNTHASE AND SPORULATION PROTEIN PAI 2"/>
    <property type="match status" value="1"/>
</dbReference>
<dbReference type="Proteomes" id="UP000254869">
    <property type="component" value="Unassembled WGS sequence"/>
</dbReference>
<dbReference type="PIRSF" id="PIRSF010372">
    <property type="entry name" value="PaiB"/>
    <property type="match status" value="1"/>
</dbReference>
<dbReference type="InterPro" id="IPR007396">
    <property type="entry name" value="TR_PAI2-type"/>
</dbReference>
<keyword evidence="2" id="KW-1185">Reference proteome</keyword>
<dbReference type="Pfam" id="PF04299">
    <property type="entry name" value="FMN_bind_2"/>
    <property type="match status" value="1"/>
</dbReference>
<comment type="caution">
    <text evidence="1">The sequence shown here is derived from an EMBL/GenBank/DDBJ whole genome shotgun (WGS) entry which is preliminary data.</text>
</comment>
<dbReference type="InterPro" id="IPR012349">
    <property type="entry name" value="Split_barrel_FMN-bd"/>
</dbReference>
<protein>
    <submittedName>
        <fullName evidence="1">PaiB family negative transcriptional regulator</fullName>
    </submittedName>
</protein>
<evidence type="ECO:0000313" key="1">
    <source>
        <dbReference type="EMBL" id="RDI68402.1"/>
    </source>
</evidence>
<dbReference type="PANTHER" id="PTHR35802">
    <property type="entry name" value="PROTEASE SYNTHASE AND SPORULATION PROTEIN PAI 2"/>
    <property type="match status" value="1"/>
</dbReference>
<reference evidence="1 2" key="1">
    <citation type="submission" date="2018-07" db="EMBL/GenBank/DDBJ databases">
        <title>Genomic Encyclopedia of Type Strains, Phase IV (KMG-IV): sequencing the most valuable type-strain genomes for metagenomic binning, comparative biology and taxonomic classification.</title>
        <authorList>
            <person name="Goeker M."/>
        </authorList>
    </citation>
    <scope>NUCLEOTIDE SEQUENCE [LARGE SCALE GENOMIC DNA]</scope>
    <source>
        <strain evidence="1 2">DSM 44290</strain>
    </source>
</reference>
<evidence type="ECO:0000313" key="2">
    <source>
        <dbReference type="Proteomes" id="UP000254869"/>
    </source>
</evidence>
<dbReference type="RefSeq" id="WP_067993460.1">
    <property type="nucleotide sequence ID" value="NZ_QQBC01000002.1"/>
</dbReference>
<dbReference type="AlphaFoldDB" id="A0A370ICE1"/>
<organism evidence="1 2">
    <name type="scientific">Nocardia pseudobrasiliensis</name>
    <dbReference type="NCBI Taxonomy" id="45979"/>
    <lineage>
        <taxon>Bacteria</taxon>
        <taxon>Bacillati</taxon>
        <taxon>Actinomycetota</taxon>
        <taxon>Actinomycetes</taxon>
        <taxon>Mycobacteriales</taxon>
        <taxon>Nocardiaceae</taxon>
        <taxon>Nocardia</taxon>
    </lineage>
</organism>
<dbReference type="SUPFAM" id="SSF50475">
    <property type="entry name" value="FMN-binding split barrel"/>
    <property type="match status" value="1"/>
</dbReference>
<name>A0A370ICE1_9NOCA</name>
<gene>
    <name evidence="1" type="ORF">DFR76_102803</name>
</gene>
<sequence length="214" mass="23570">MFVPAHFRPGPDLSTADIVCQYPLAILMSNGDDSTGPLATHVPVIPESDPGEWPQDLAGARLFTHMSRANPHCSALHNGSVAVLAFTGPGAYVSPALYDTTEIAPTWDYVAVHARVVLERIEDRAHALDVMRRTVETLESRFGSGWDMSAALNFFDKMLSAVEVFRATVLDAQGMFKLSQEQPPRTFARVRDDFAARRSTTHQDVAALMKRTSR</sequence>